<gene>
    <name evidence="2" type="ORF">WJX81_007863</name>
</gene>
<evidence type="ECO:0000313" key="3">
    <source>
        <dbReference type="Proteomes" id="UP001445335"/>
    </source>
</evidence>
<dbReference type="AlphaFoldDB" id="A0AAW1S985"/>
<dbReference type="InterPro" id="IPR000182">
    <property type="entry name" value="GNAT_dom"/>
</dbReference>
<feature type="domain" description="N-acetyltransferase" evidence="1">
    <location>
        <begin position="1"/>
        <end position="136"/>
    </location>
</feature>
<dbReference type="PANTHER" id="PTHR47542">
    <property type="entry name" value="ACYL-COA N-ACYLTRANSFERASES (NAT) SUPERFAMILY PROTEIN"/>
    <property type="match status" value="1"/>
</dbReference>
<dbReference type="InterPro" id="IPR016181">
    <property type="entry name" value="Acyl_CoA_acyltransferase"/>
</dbReference>
<evidence type="ECO:0000313" key="2">
    <source>
        <dbReference type="EMBL" id="KAK9842346.1"/>
    </source>
</evidence>
<comment type="caution">
    <text evidence="2">The sequence shown here is derived from an EMBL/GenBank/DDBJ whole genome shotgun (WGS) entry which is preliminary data.</text>
</comment>
<organism evidence="2 3">
    <name type="scientific">Elliptochloris bilobata</name>
    <dbReference type="NCBI Taxonomy" id="381761"/>
    <lineage>
        <taxon>Eukaryota</taxon>
        <taxon>Viridiplantae</taxon>
        <taxon>Chlorophyta</taxon>
        <taxon>core chlorophytes</taxon>
        <taxon>Trebouxiophyceae</taxon>
        <taxon>Trebouxiophyceae incertae sedis</taxon>
        <taxon>Elliptochloris clade</taxon>
        <taxon>Elliptochloris</taxon>
    </lineage>
</organism>
<dbReference type="Proteomes" id="UP001445335">
    <property type="component" value="Unassembled WGS sequence"/>
</dbReference>
<dbReference type="GO" id="GO:0016747">
    <property type="term" value="F:acyltransferase activity, transferring groups other than amino-acyl groups"/>
    <property type="evidence" value="ECO:0007669"/>
    <property type="project" value="InterPro"/>
</dbReference>
<dbReference type="PROSITE" id="PS51186">
    <property type="entry name" value="GNAT"/>
    <property type="match status" value="1"/>
</dbReference>
<sequence length="137" mass="14874">MSADCAVLAIERHSFAKADSWSSIFPAELKRRNTVLLCAVDCSGKVLGYLVFTFSKLATHISKVAVADPHRKRGVATLLVQAALRWRRSLCATLHVDPANAAALALYARLGFTEDGLLTDYYAPGRPALKMVLELAS</sequence>
<dbReference type="EMBL" id="JALJOU010000008">
    <property type="protein sequence ID" value="KAK9842346.1"/>
    <property type="molecule type" value="Genomic_DNA"/>
</dbReference>
<dbReference type="Pfam" id="PF00583">
    <property type="entry name" value="Acetyltransf_1"/>
    <property type="match status" value="1"/>
</dbReference>
<protein>
    <recommendedName>
        <fullName evidence="1">N-acetyltransferase domain-containing protein</fullName>
    </recommendedName>
</protein>
<dbReference type="CDD" id="cd04301">
    <property type="entry name" value="NAT_SF"/>
    <property type="match status" value="1"/>
</dbReference>
<accession>A0AAW1S985</accession>
<reference evidence="2 3" key="1">
    <citation type="journal article" date="2024" name="Nat. Commun.">
        <title>Phylogenomics reveals the evolutionary origins of lichenization in chlorophyte algae.</title>
        <authorList>
            <person name="Puginier C."/>
            <person name="Libourel C."/>
            <person name="Otte J."/>
            <person name="Skaloud P."/>
            <person name="Haon M."/>
            <person name="Grisel S."/>
            <person name="Petersen M."/>
            <person name="Berrin J.G."/>
            <person name="Delaux P.M."/>
            <person name="Dal Grande F."/>
            <person name="Keller J."/>
        </authorList>
    </citation>
    <scope>NUCLEOTIDE SEQUENCE [LARGE SCALE GENOMIC DNA]</scope>
    <source>
        <strain evidence="2 3">SAG 245.80</strain>
    </source>
</reference>
<name>A0AAW1S985_9CHLO</name>
<dbReference type="SUPFAM" id="SSF55729">
    <property type="entry name" value="Acyl-CoA N-acyltransferases (Nat)"/>
    <property type="match status" value="1"/>
</dbReference>
<proteinExistence type="predicted"/>
<keyword evidence="3" id="KW-1185">Reference proteome</keyword>
<evidence type="ECO:0000259" key="1">
    <source>
        <dbReference type="PROSITE" id="PS51186"/>
    </source>
</evidence>
<dbReference type="Gene3D" id="3.40.630.30">
    <property type="match status" value="1"/>
</dbReference>
<dbReference type="PANTHER" id="PTHR47542:SF2">
    <property type="entry name" value="ACYL-COA N-ACYLTRANSFERASES (NAT) SUPERFAMILY PROTEIN"/>
    <property type="match status" value="1"/>
</dbReference>